<evidence type="ECO:0000256" key="1">
    <source>
        <dbReference type="SAM" id="MobiDB-lite"/>
    </source>
</evidence>
<dbReference type="AlphaFoldDB" id="A0A7S3C4N0"/>
<evidence type="ECO:0000313" key="2">
    <source>
        <dbReference type="EMBL" id="CAE0154120.1"/>
    </source>
</evidence>
<reference evidence="2" key="1">
    <citation type="submission" date="2021-01" db="EMBL/GenBank/DDBJ databases">
        <authorList>
            <person name="Corre E."/>
            <person name="Pelletier E."/>
            <person name="Niang G."/>
            <person name="Scheremetjew M."/>
            <person name="Finn R."/>
            <person name="Kale V."/>
            <person name="Holt S."/>
            <person name="Cochrane G."/>
            <person name="Meng A."/>
            <person name="Brown T."/>
            <person name="Cohen L."/>
        </authorList>
    </citation>
    <scope>NUCLEOTIDE SEQUENCE</scope>
    <source>
        <strain evidence="2">CCMP281</strain>
    </source>
</reference>
<sequence length="109" mass="11975">MHLPTAPPAASPWDPPPGTPSRGSWAGAPQQTAVSVEGGIVEGVAQHCSSWHGQGDSKCRDPSVPNLKQKRQVRLLSQLLGVPTPDVDSMTWREAEAYVRNHWQQWMTR</sequence>
<feature type="region of interest" description="Disordered" evidence="1">
    <location>
        <begin position="1"/>
        <end position="32"/>
    </location>
</feature>
<name>A0A7S3C4N0_9EUKA</name>
<gene>
    <name evidence="2" type="ORF">HERI1096_LOCUS40371</name>
</gene>
<protein>
    <submittedName>
        <fullName evidence="2">Uncharacterized protein</fullName>
    </submittedName>
</protein>
<feature type="compositionally biased region" description="Pro residues" evidence="1">
    <location>
        <begin position="1"/>
        <end position="19"/>
    </location>
</feature>
<organism evidence="2">
    <name type="scientific">Haptolina ericina</name>
    <dbReference type="NCBI Taxonomy" id="156174"/>
    <lineage>
        <taxon>Eukaryota</taxon>
        <taxon>Haptista</taxon>
        <taxon>Haptophyta</taxon>
        <taxon>Prymnesiophyceae</taxon>
        <taxon>Prymnesiales</taxon>
        <taxon>Prymnesiaceae</taxon>
        <taxon>Haptolina</taxon>
    </lineage>
</organism>
<dbReference type="EMBL" id="HBHX01072938">
    <property type="protein sequence ID" value="CAE0154120.1"/>
    <property type="molecule type" value="Transcribed_RNA"/>
</dbReference>
<accession>A0A7S3C4N0</accession>
<proteinExistence type="predicted"/>